<gene>
    <name evidence="1" type="primary">PARPA_12407.1 scaffold 44939</name>
</gene>
<proteinExistence type="predicted"/>
<dbReference type="EMBL" id="LN733737">
    <property type="protein sequence ID" value="CEP18107.1"/>
    <property type="molecule type" value="Genomic_DNA"/>
</dbReference>
<keyword evidence="2" id="KW-1185">Reference proteome</keyword>
<dbReference type="OrthoDB" id="2286273at2759"/>
<sequence length="105" mass="12451">MLSRTLGFERSVMQQDRNIQIDDYYNLQEYDEKLIVRRRYFAPGTKVIRLIHNKSSKMDSNYKTEVFTVVSSYNNGTFELQDKAGRVIKRRVNLASLRKINLRSN</sequence>
<dbReference type="AlphaFoldDB" id="A0A0B7NL22"/>
<reference evidence="1 2" key="1">
    <citation type="submission" date="2014-09" db="EMBL/GenBank/DDBJ databases">
        <authorList>
            <person name="Ellenberger Sabrina"/>
        </authorList>
    </citation>
    <scope>NUCLEOTIDE SEQUENCE [LARGE SCALE GENOMIC DNA]</scope>
    <source>
        <strain evidence="1 2">CBS 412.66</strain>
    </source>
</reference>
<dbReference type="STRING" id="35722.A0A0B7NL22"/>
<dbReference type="Proteomes" id="UP000054107">
    <property type="component" value="Unassembled WGS sequence"/>
</dbReference>
<organism evidence="1 2">
    <name type="scientific">Parasitella parasitica</name>
    <dbReference type="NCBI Taxonomy" id="35722"/>
    <lineage>
        <taxon>Eukaryota</taxon>
        <taxon>Fungi</taxon>
        <taxon>Fungi incertae sedis</taxon>
        <taxon>Mucoromycota</taxon>
        <taxon>Mucoromycotina</taxon>
        <taxon>Mucoromycetes</taxon>
        <taxon>Mucorales</taxon>
        <taxon>Mucorineae</taxon>
        <taxon>Mucoraceae</taxon>
        <taxon>Parasitella</taxon>
    </lineage>
</organism>
<evidence type="ECO:0000313" key="1">
    <source>
        <dbReference type="EMBL" id="CEP18107.1"/>
    </source>
</evidence>
<evidence type="ECO:0000313" key="2">
    <source>
        <dbReference type="Proteomes" id="UP000054107"/>
    </source>
</evidence>
<accession>A0A0B7NL22</accession>
<protein>
    <submittedName>
        <fullName evidence="1">Uncharacterized protein</fullName>
    </submittedName>
</protein>
<name>A0A0B7NL22_9FUNG</name>